<dbReference type="GeneTree" id="ENSGT00940000166373"/>
<dbReference type="OMA" id="RDLDAWH"/>
<proteinExistence type="predicted"/>
<dbReference type="STRING" id="51511.ENSCSAVP00000019604"/>
<dbReference type="HOGENOM" id="CLU_061199_2_2_1"/>
<evidence type="ECO:0000313" key="2">
    <source>
        <dbReference type="Proteomes" id="UP000007875"/>
    </source>
</evidence>
<dbReference type="InterPro" id="IPR040632">
    <property type="entry name" value="Sulfotransfer_4"/>
</dbReference>
<keyword evidence="2" id="KW-1185">Reference proteome</keyword>
<evidence type="ECO:0000313" key="1">
    <source>
        <dbReference type="Ensembl" id="ENSCSAVP00000019604.1"/>
    </source>
</evidence>
<dbReference type="PANTHER" id="PTHR36978:SF4">
    <property type="entry name" value="P-LOOP CONTAINING NUCLEOSIDE TRIPHOSPHATE HYDROLASE PROTEIN"/>
    <property type="match status" value="1"/>
</dbReference>
<dbReference type="eggNOG" id="ENOG502S41B">
    <property type="taxonomic scope" value="Eukaryota"/>
</dbReference>
<name>H2ZPT8_CIOSA</name>
<reference evidence="1" key="3">
    <citation type="submission" date="2025-09" db="UniProtKB">
        <authorList>
            <consortium name="Ensembl"/>
        </authorList>
    </citation>
    <scope>IDENTIFICATION</scope>
</reference>
<dbReference type="Pfam" id="PF17784">
    <property type="entry name" value="Sulfotransfer_4"/>
    <property type="match status" value="1"/>
</dbReference>
<sequence length="234" mass="27546">MKVICAGMSKTGTKTMQCALKDLGYNVYDYMENFTYLRDDWRKIMTKGGTTEDFRRMFENVDAVTDLPACYYWDEIHKAFPDAKIILMMRESEEVWMKSLRNQVKAGQNIVFRLMPFISLAGRQFDNFTALIGESVWGLEYQRNLFSEPQLNELQMRMTYRRHNSHVLQAAPKDKLLVFNVKEGWKPLCDFLGVPVPDKPFPRKNVRGNIVEDLMQNDPFFIRIQREMLFVDLP</sequence>
<dbReference type="SUPFAM" id="SSF52540">
    <property type="entry name" value="P-loop containing nucleoside triphosphate hydrolases"/>
    <property type="match status" value="1"/>
</dbReference>
<evidence type="ECO:0008006" key="3">
    <source>
        <dbReference type="Google" id="ProtNLM"/>
    </source>
</evidence>
<dbReference type="Proteomes" id="UP000007875">
    <property type="component" value="Unassembled WGS sequence"/>
</dbReference>
<dbReference type="InParanoid" id="H2ZPT8"/>
<dbReference type="Ensembl" id="ENSCSAVT00000019816.1">
    <property type="protein sequence ID" value="ENSCSAVP00000019604.1"/>
    <property type="gene ID" value="ENSCSAVG00000011490.1"/>
</dbReference>
<reference evidence="1" key="2">
    <citation type="submission" date="2025-08" db="UniProtKB">
        <authorList>
            <consortium name="Ensembl"/>
        </authorList>
    </citation>
    <scope>IDENTIFICATION</scope>
</reference>
<dbReference type="Gene3D" id="3.40.50.300">
    <property type="entry name" value="P-loop containing nucleotide triphosphate hydrolases"/>
    <property type="match status" value="1"/>
</dbReference>
<accession>H2ZPT8</accession>
<protein>
    <recommendedName>
        <fullName evidence="3">Sulfotransferase</fullName>
    </recommendedName>
</protein>
<reference evidence="2" key="1">
    <citation type="submission" date="2003-08" db="EMBL/GenBank/DDBJ databases">
        <authorList>
            <person name="Birren B."/>
            <person name="Nusbaum C."/>
            <person name="Abebe A."/>
            <person name="Abouelleil A."/>
            <person name="Adekoya E."/>
            <person name="Ait-zahra M."/>
            <person name="Allen N."/>
            <person name="Allen T."/>
            <person name="An P."/>
            <person name="Anderson M."/>
            <person name="Anderson S."/>
            <person name="Arachchi H."/>
            <person name="Armbruster J."/>
            <person name="Bachantsang P."/>
            <person name="Baldwin J."/>
            <person name="Barry A."/>
            <person name="Bayul T."/>
            <person name="Blitshsteyn B."/>
            <person name="Bloom T."/>
            <person name="Blye J."/>
            <person name="Boguslavskiy L."/>
            <person name="Borowsky M."/>
            <person name="Boukhgalter B."/>
            <person name="Brunache A."/>
            <person name="Butler J."/>
            <person name="Calixte N."/>
            <person name="Calvo S."/>
            <person name="Camarata J."/>
            <person name="Campo K."/>
            <person name="Chang J."/>
            <person name="Cheshatsang Y."/>
            <person name="Citroen M."/>
            <person name="Collymore A."/>
            <person name="Considine T."/>
            <person name="Cook A."/>
            <person name="Cooke P."/>
            <person name="Corum B."/>
            <person name="Cuomo C."/>
            <person name="David R."/>
            <person name="Dawoe T."/>
            <person name="Degray S."/>
            <person name="Dodge S."/>
            <person name="Dooley K."/>
            <person name="Dorje P."/>
            <person name="Dorjee K."/>
            <person name="Dorris L."/>
            <person name="Duffey N."/>
            <person name="Dupes A."/>
            <person name="Elkins T."/>
            <person name="Engels R."/>
            <person name="Erickson J."/>
            <person name="Farina A."/>
            <person name="Faro S."/>
            <person name="Ferreira P."/>
            <person name="Fischer H."/>
            <person name="Fitzgerald M."/>
            <person name="Foley K."/>
            <person name="Gage D."/>
            <person name="Galagan J."/>
            <person name="Gearin G."/>
            <person name="Gnerre S."/>
            <person name="Gnirke A."/>
            <person name="Goyette A."/>
            <person name="Graham J."/>
            <person name="Grandbois E."/>
            <person name="Gyaltsen K."/>
            <person name="Hafez N."/>
            <person name="Hagopian D."/>
            <person name="Hagos B."/>
            <person name="Hall J."/>
            <person name="Hatcher B."/>
            <person name="Heller A."/>
            <person name="Higgins H."/>
            <person name="Honan T."/>
            <person name="Horn A."/>
            <person name="Houde N."/>
            <person name="Hughes L."/>
            <person name="Hulme W."/>
            <person name="Husby E."/>
            <person name="Iliev I."/>
            <person name="Jaffe D."/>
            <person name="Jones C."/>
            <person name="Kamal M."/>
            <person name="Kamat A."/>
            <person name="Kamvysselis M."/>
            <person name="Karlsson E."/>
            <person name="Kells C."/>
            <person name="Kieu A."/>
            <person name="Kisner P."/>
            <person name="Kodira C."/>
            <person name="Kulbokas E."/>
            <person name="Labutti K."/>
            <person name="Lama D."/>
            <person name="Landers T."/>
            <person name="Leger J."/>
            <person name="Levine S."/>
            <person name="Lewis D."/>
            <person name="Lewis T."/>
            <person name="Lindblad-toh K."/>
            <person name="Liu X."/>
            <person name="Lokyitsang T."/>
            <person name="Lokyitsang Y."/>
            <person name="Lucien O."/>
            <person name="Lui A."/>
            <person name="Ma L.J."/>
            <person name="Mabbitt R."/>
            <person name="Macdonald J."/>
            <person name="Maclean C."/>
            <person name="Major J."/>
            <person name="Manning J."/>
            <person name="Marabella R."/>
            <person name="Maru K."/>
            <person name="Matthews C."/>
            <person name="Mauceli E."/>
            <person name="Mccarthy M."/>
            <person name="Mcdonough S."/>
            <person name="Mcghee T."/>
            <person name="Meldrim J."/>
            <person name="Meneus L."/>
            <person name="Mesirov J."/>
            <person name="Mihalev A."/>
            <person name="Mihova T."/>
            <person name="Mikkelsen T."/>
            <person name="Mlenga V."/>
            <person name="Moru K."/>
            <person name="Mozes J."/>
            <person name="Mulrain L."/>
            <person name="Munson G."/>
            <person name="Naylor J."/>
            <person name="Newes C."/>
            <person name="Nguyen C."/>
            <person name="Nguyen N."/>
            <person name="Nguyen T."/>
            <person name="Nicol R."/>
            <person name="Nielsen C."/>
            <person name="Nizzari M."/>
            <person name="Norbu C."/>
            <person name="Norbu N."/>
            <person name="O'donnell P."/>
            <person name="Okoawo O."/>
            <person name="O'leary S."/>
            <person name="Omotosho B."/>
            <person name="O'neill K."/>
            <person name="Osman S."/>
            <person name="Parker S."/>
            <person name="Perrin D."/>
            <person name="Phunkhang P."/>
            <person name="Piqani B."/>
            <person name="Purcell S."/>
            <person name="Rachupka T."/>
            <person name="Ramasamy U."/>
            <person name="Rameau R."/>
            <person name="Ray V."/>
            <person name="Raymond C."/>
            <person name="Retta R."/>
            <person name="Richardson S."/>
            <person name="Rise C."/>
            <person name="Rodriguez J."/>
            <person name="Rogers J."/>
            <person name="Rogov P."/>
            <person name="Rutman M."/>
            <person name="Schupbach R."/>
            <person name="Seaman C."/>
            <person name="Settipalli S."/>
            <person name="Sharpe T."/>
            <person name="Sheridan J."/>
            <person name="Sherpa N."/>
            <person name="Shi J."/>
            <person name="Smirnov S."/>
            <person name="Smith C."/>
            <person name="Sougnez C."/>
            <person name="Spencer B."/>
            <person name="Stalker J."/>
            <person name="Stange-thomann N."/>
            <person name="Stavropoulos S."/>
            <person name="Stetson K."/>
            <person name="Stone C."/>
            <person name="Stone S."/>
            <person name="Stubbs M."/>
            <person name="Talamas J."/>
            <person name="Tchuinga P."/>
            <person name="Tenzing P."/>
            <person name="Tesfaye S."/>
            <person name="Theodore J."/>
            <person name="Thoulutsang Y."/>
            <person name="Topham K."/>
            <person name="Towey S."/>
            <person name="Tsamla T."/>
            <person name="Tsomo N."/>
            <person name="Vallee D."/>
            <person name="Vassiliev H."/>
            <person name="Venkataraman V."/>
            <person name="Vinson J."/>
            <person name="Vo A."/>
            <person name="Wade C."/>
            <person name="Wang S."/>
            <person name="Wangchuk T."/>
            <person name="Wangdi T."/>
            <person name="Whittaker C."/>
            <person name="Wilkinson J."/>
            <person name="Wu Y."/>
            <person name="Wyman D."/>
            <person name="Yadav S."/>
            <person name="Yang S."/>
            <person name="Yang X."/>
            <person name="Yeager S."/>
            <person name="Yee E."/>
            <person name="Young G."/>
            <person name="Zainoun J."/>
            <person name="Zembeck L."/>
            <person name="Zimmer A."/>
            <person name="Zody M."/>
            <person name="Lander E."/>
        </authorList>
    </citation>
    <scope>NUCLEOTIDE SEQUENCE [LARGE SCALE GENOMIC DNA]</scope>
</reference>
<dbReference type="InterPro" id="IPR027417">
    <property type="entry name" value="P-loop_NTPase"/>
</dbReference>
<dbReference type="PANTHER" id="PTHR36978">
    <property type="entry name" value="P-LOOP CONTAINING NUCLEOTIDE TRIPHOSPHATE HYDROLASE"/>
    <property type="match status" value="1"/>
</dbReference>
<dbReference type="AlphaFoldDB" id="H2ZPT8"/>
<organism evidence="1 2">
    <name type="scientific">Ciona savignyi</name>
    <name type="common">Pacific transparent sea squirt</name>
    <dbReference type="NCBI Taxonomy" id="51511"/>
    <lineage>
        <taxon>Eukaryota</taxon>
        <taxon>Metazoa</taxon>
        <taxon>Chordata</taxon>
        <taxon>Tunicata</taxon>
        <taxon>Ascidiacea</taxon>
        <taxon>Phlebobranchia</taxon>
        <taxon>Cionidae</taxon>
        <taxon>Ciona</taxon>
    </lineage>
</organism>